<sequence length="60" mass="6981">MEREQVAETLSGIDILLEDIEWHAKRVRKEIDKFLEHIDKDSERLFCHLLAAEAGFSNAL</sequence>
<gene>
    <name evidence="1" type="ORF">E6H01_09595</name>
</gene>
<name>A0A537KXC9_9BACT</name>
<dbReference type="EMBL" id="VBAL01000116">
    <property type="protein sequence ID" value="TMJ00393.1"/>
    <property type="molecule type" value="Genomic_DNA"/>
</dbReference>
<reference evidence="1 2" key="1">
    <citation type="journal article" date="2019" name="Nat. Microbiol.">
        <title>Mediterranean grassland soil C-N compound turnover is dependent on rainfall and depth, and is mediated by genomically divergent microorganisms.</title>
        <authorList>
            <person name="Diamond S."/>
            <person name="Andeer P.F."/>
            <person name="Li Z."/>
            <person name="Crits-Christoph A."/>
            <person name="Burstein D."/>
            <person name="Anantharaman K."/>
            <person name="Lane K.R."/>
            <person name="Thomas B.C."/>
            <person name="Pan C."/>
            <person name="Northen T.R."/>
            <person name="Banfield J.F."/>
        </authorList>
    </citation>
    <scope>NUCLEOTIDE SEQUENCE [LARGE SCALE GENOMIC DNA]</scope>
    <source>
        <strain evidence="1">NP_4</strain>
    </source>
</reference>
<organism evidence="1 2">
    <name type="scientific">Candidatus Segetimicrobium genomatis</name>
    <dbReference type="NCBI Taxonomy" id="2569760"/>
    <lineage>
        <taxon>Bacteria</taxon>
        <taxon>Bacillati</taxon>
        <taxon>Candidatus Sysuimicrobiota</taxon>
        <taxon>Candidatus Sysuimicrobiia</taxon>
        <taxon>Candidatus Sysuimicrobiales</taxon>
        <taxon>Candidatus Segetimicrobiaceae</taxon>
        <taxon>Candidatus Segetimicrobium</taxon>
    </lineage>
</organism>
<proteinExistence type="predicted"/>
<evidence type="ECO:0000313" key="2">
    <source>
        <dbReference type="Proteomes" id="UP000319353"/>
    </source>
</evidence>
<evidence type="ECO:0000313" key="1">
    <source>
        <dbReference type="EMBL" id="TMJ00393.1"/>
    </source>
</evidence>
<protein>
    <submittedName>
        <fullName evidence="1">Uncharacterized protein</fullName>
    </submittedName>
</protein>
<accession>A0A537KXC9</accession>
<dbReference type="Proteomes" id="UP000319353">
    <property type="component" value="Unassembled WGS sequence"/>
</dbReference>
<comment type="caution">
    <text evidence="1">The sequence shown here is derived from an EMBL/GenBank/DDBJ whole genome shotgun (WGS) entry which is preliminary data.</text>
</comment>
<dbReference type="AlphaFoldDB" id="A0A537KXC9"/>